<dbReference type="SUPFAM" id="SSF110857">
    <property type="entry name" value="Gamma-glutamyl cyclotransferase-like"/>
    <property type="match status" value="1"/>
</dbReference>
<reference evidence="4 5" key="1">
    <citation type="submission" date="2022-11" db="EMBL/GenBank/DDBJ databases">
        <title>Genome Sequencing of Nocardia sp. ON39_IFM12276 and assembly.</title>
        <authorList>
            <person name="Shimojima M."/>
            <person name="Toyokawa M."/>
            <person name="Uesaka K."/>
        </authorList>
    </citation>
    <scope>NUCLEOTIDE SEQUENCE [LARGE SCALE GENOMIC DNA]</scope>
    <source>
        <strain evidence="4 5">IFM 12276</strain>
    </source>
</reference>
<organism evidence="4 5">
    <name type="scientific">Nocardia sputorum</name>
    <dbReference type="NCBI Taxonomy" id="2984338"/>
    <lineage>
        <taxon>Bacteria</taxon>
        <taxon>Bacillati</taxon>
        <taxon>Actinomycetota</taxon>
        <taxon>Actinomycetes</taxon>
        <taxon>Mycobacteriales</taxon>
        <taxon>Nocardiaceae</taxon>
        <taxon>Nocardia</taxon>
    </lineage>
</organism>
<dbReference type="RefSeq" id="WP_281878798.1">
    <property type="nucleotide sequence ID" value="NZ_AP026976.1"/>
</dbReference>
<accession>A0ABM8CUU8</accession>
<evidence type="ECO:0000259" key="3">
    <source>
        <dbReference type="Pfam" id="PF06094"/>
    </source>
</evidence>
<keyword evidence="5" id="KW-1185">Reference proteome</keyword>
<evidence type="ECO:0000256" key="2">
    <source>
        <dbReference type="ARBA" id="ARBA00030602"/>
    </source>
</evidence>
<keyword evidence="1" id="KW-0808">Transferase</keyword>
<protein>
    <recommendedName>
        <fullName evidence="2">Putative gamma-glutamylcyclotransferase</fullName>
    </recommendedName>
</protein>
<dbReference type="InterPro" id="IPR009288">
    <property type="entry name" value="AIG2-like_dom"/>
</dbReference>
<dbReference type="EMBL" id="AP026978">
    <property type="protein sequence ID" value="BDT98740.1"/>
    <property type="molecule type" value="Genomic_DNA"/>
</dbReference>
<evidence type="ECO:0000313" key="4">
    <source>
        <dbReference type="EMBL" id="BDT98740.1"/>
    </source>
</evidence>
<name>A0ABM8CUU8_9NOCA</name>
<feature type="domain" description="Gamma-glutamylcyclotransferase AIG2-like" evidence="3">
    <location>
        <begin position="21"/>
        <end position="117"/>
    </location>
</feature>
<dbReference type="PANTHER" id="PTHR31544:SF2">
    <property type="entry name" value="AIG2-LIKE PROTEIN D"/>
    <property type="match status" value="1"/>
</dbReference>
<sequence>MEPAALGEGRLSGLSGMDHALFAYGTLQFPEVLEALLGRVPTLEPAELTGWRAAALPRRLYPGLVAAARGLARGAVLSGLTAAEWAILDAFEDDEYDLRRVRINGRDAPVWTYVWTVPADPVDWDRERFAAVHLGDFAARSARWRQDPESFGRSAGPGWGGALG</sequence>
<dbReference type="InterPro" id="IPR013024">
    <property type="entry name" value="GGCT-like"/>
</dbReference>
<dbReference type="InterPro" id="IPR045038">
    <property type="entry name" value="AIG2-like"/>
</dbReference>
<dbReference type="Pfam" id="PF06094">
    <property type="entry name" value="GGACT"/>
    <property type="match status" value="1"/>
</dbReference>
<dbReference type="Gene3D" id="3.10.490.10">
    <property type="entry name" value="Gamma-glutamyl cyclotransferase-like"/>
    <property type="match status" value="1"/>
</dbReference>
<evidence type="ECO:0000256" key="1">
    <source>
        <dbReference type="ARBA" id="ARBA00022679"/>
    </source>
</evidence>
<dbReference type="CDD" id="cd06661">
    <property type="entry name" value="GGCT_like"/>
    <property type="match status" value="1"/>
</dbReference>
<dbReference type="PANTHER" id="PTHR31544">
    <property type="entry name" value="AIG2-LIKE PROTEIN D"/>
    <property type="match status" value="1"/>
</dbReference>
<gene>
    <name evidence="4" type="ORF">IFM12276_17690</name>
</gene>
<proteinExistence type="predicted"/>
<evidence type="ECO:0000313" key="5">
    <source>
        <dbReference type="Proteomes" id="UP001317870"/>
    </source>
</evidence>
<dbReference type="InterPro" id="IPR036568">
    <property type="entry name" value="GGCT-like_sf"/>
</dbReference>
<dbReference type="Proteomes" id="UP001317870">
    <property type="component" value="Chromosome"/>
</dbReference>